<dbReference type="GO" id="GO:0018773">
    <property type="term" value="F:acetylpyruvate hydrolase activity"/>
    <property type="evidence" value="ECO:0007669"/>
    <property type="project" value="TreeGrafter"/>
</dbReference>
<dbReference type="Proteomes" id="UP000018211">
    <property type="component" value="Unassembled WGS sequence"/>
</dbReference>
<sequence length="204" mass="22908">MNTVLVENKKISPSKVLCVGRNYSEHIAELNNSIPDQMVVFNKPNSSISSTLTSYHQEPLHYEGEICFVIHNSQITHVGFGLDLTKRALQSELKSKQLPWERAKAFNGSAVFSRFIPISYADIPNLTLELFINCVRVQSGGVKDMMFKPLEIVDELLEYTQLEDGDVIMTGTPKGVGTVEKGDVFLARIKCNDKTLIETEWEAK</sequence>
<dbReference type="Gene3D" id="3.90.850.10">
    <property type="entry name" value="Fumarylacetoacetase-like, C-terminal domain"/>
    <property type="match status" value="1"/>
</dbReference>
<accession>A0AAV2VPL2</accession>
<dbReference type="PANTHER" id="PTHR11820:SF7">
    <property type="entry name" value="ACYLPYRUVASE FAHD1, MITOCHONDRIAL"/>
    <property type="match status" value="1"/>
</dbReference>
<proteinExistence type="predicted"/>
<dbReference type="AlphaFoldDB" id="A0AAV2VPL2"/>
<name>A0AAV2VPL2_9VIBR</name>
<organism evidence="3 4">
    <name type="scientific">Vibrio nigripulchritudo SOn1</name>
    <dbReference type="NCBI Taxonomy" id="1238450"/>
    <lineage>
        <taxon>Bacteria</taxon>
        <taxon>Pseudomonadati</taxon>
        <taxon>Pseudomonadota</taxon>
        <taxon>Gammaproteobacteria</taxon>
        <taxon>Vibrionales</taxon>
        <taxon>Vibrionaceae</taxon>
        <taxon>Vibrio</taxon>
    </lineage>
</organism>
<feature type="domain" description="Fumarylacetoacetase-like C-terminal" evidence="2">
    <location>
        <begin position="15"/>
        <end position="189"/>
    </location>
</feature>
<dbReference type="Pfam" id="PF01557">
    <property type="entry name" value="FAA_hydrolase"/>
    <property type="match status" value="1"/>
</dbReference>
<evidence type="ECO:0000313" key="3">
    <source>
        <dbReference type="EMBL" id="CCO46611.1"/>
    </source>
</evidence>
<evidence type="ECO:0000259" key="2">
    <source>
        <dbReference type="Pfam" id="PF01557"/>
    </source>
</evidence>
<dbReference type="InterPro" id="IPR036663">
    <property type="entry name" value="Fumarylacetoacetase_C_sf"/>
</dbReference>
<evidence type="ECO:0000313" key="4">
    <source>
        <dbReference type="Proteomes" id="UP000018211"/>
    </source>
</evidence>
<evidence type="ECO:0000256" key="1">
    <source>
        <dbReference type="ARBA" id="ARBA00022723"/>
    </source>
</evidence>
<comment type="caution">
    <text evidence="3">The sequence shown here is derived from an EMBL/GenBank/DDBJ whole genome shotgun (WGS) entry which is preliminary data.</text>
</comment>
<dbReference type="PANTHER" id="PTHR11820">
    <property type="entry name" value="ACYLPYRUVASE"/>
    <property type="match status" value="1"/>
</dbReference>
<keyword evidence="1" id="KW-0479">Metal-binding</keyword>
<dbReference type="EMBL" id="CAOF01000094">
    <property type="protein sequence ID" value="CCO46611.1"/>
    <property type="molecule type" value="Genomic_DNA"/>
</dbReference>
<dbReference type="RefSeq" id="WP_022611671.1">
    <property type="nucleotide sequence ID" value="NZ_LK391965.1"/>
</dbReference>
<reference evidence="3 4" key="1">
    <citation type="journal article" date="2013" name="ISME J.">
        <title>Comparative genomics of pathogenic lineages of Vibrio nigripulchritudo identifies virulence-associated traits.</title>
        <authorList>
            <person name="Goudenege D."/>
            <person name="Labreuche Y."/>
            <person name="Krin E."/>
            <person name="Ansquer D."/>
            <person name="Mangenot S."/>
            <person name="Calteau A."/>
            <person name="Medigue C."/>
            <person name="Mazel D."/>
            <person name="Polz M.F."/>
            <person name="Le Roux F."/>
        </authorList>
    </citation>
    <scope>NUCLEOTIDE SEQUENCE [LARGE SCALE GENOMIC DNA]</scope>
    <source>
        <strain evidence="3 4">SOn1</strain>
    </source>
</reference>
<gene>
    <name evidence="3" type="ORF">VIBNISOn1_1830011</name>
</gene>
<dbReference type="SUPFAM" id="SSF56529">
    <property type="entry name" value="FAH"/>
    <property type="match status" value="1"/>
</dbReference>
<keyword evidence="3" id="KW-0378">Hydrolase</keyword>
<dbReference type="GO" id="GO:0046872">
    <property type="term" value="F:metal ion binding"/>
    <property type="evidence" value="ECO:0007669"/>
    <property type="project" value="UniProtKB-KW"/>
</dbReference>
<dbReference type="InterPro" id="IPR011234">
    <property type="entry name" value="Fumarylacetoacetase-like_C"/>
</dbReference>
<protein>
    <submittedName>
        <fullName evidence="3">2-keto-4-pentenoate hydratase/2-oxohepta-3-ene-1,7-dioic acid hydratase/FUMARYLACETOACETATE HYDROLASE</fullName>
    </submittedName>
</protein>